<gene>
    <name evidence="1" type="ORF">BURPS1710A_A1158</name>
</gene>
<protein>
    <recommendedName>
        <fullName evidence="2">Type III secretion protein</fullName>
    </recommendedName>
</protein>
<dbReference type="Proteomes" id="UP000001812">
    <property type="component" value="Chromosome II"/>
</dbReference>
<evidence type="ECO:0000313" key="1">
    <source>
        <dbReference type="EMBL" id="EET03771.1"/>
    </source>
</evidence>
<dbReference type="RefSeq" id="WP_004524349.1">
    <property type="nucleotide sequence ID" value="NZ_CM000833.1"/>
</dbReference>
<sequence>MYEPLEPFAQDFNEVRTLLDDPAGGDRLRELCAAIEAVAERLGAAPAATELDRSNLAKLYRGFLATSRVLAGLQETARAPAS</sequence>
<dbReference type="GeneID" id="93063585"/>
<evidence type="ECO:0008006" key="2">
    <source>
        <dbReference type="Google" id="ProtNLM"/>
    </source>
</evidence>
<name>A0A0E1VUU3_BURPE</name>
<proteinExistence type="predicted"/>
<dbReference type="HOGENOM" id="CLU_190492_0_0_4"/>
<accession>A0A0E1VUU3</accession>
<dbReference type="AlphaFoldDB" id="A0A0E1VUU3"/>
<organism evidence="1">
    <name type="scientific">Burkholderia pseudomallei 1710a</name>
    <dbReference type="NCBI Taxonomy" id="320371"/>
    <lineage>
        <taxon>Bacteria</taxon>
        <taxon>Pseudomonadati</taxon>
        <taxon>Pseudomonadota</taxon>
        <taxon>Betaproteobacteria</taxon>
        <taxon>Burkholderiales</taxon>
        <taxon>Burkholderiaceae</taxon>
        <taxon>Burkholderia</taxon>
        <taxon>pseudomallei group</taxon>
    </lineage>
</organism>
<reference evidence="1" key="1">
    <citation type="submission" date="2009-05" db="EMBL/GenBank/DDBJ databases">
        <authorList>
            <person name="Harkins D.M."/>
            <person name="DeShazer D."/>
            <person name="Woods D.E."/>
            <person name="Brinkac L.M."/>
            <person name="Brown K.A."/>
            <person name="Hung G.C."/>
            <person name="Tuanyok A."/>
            <person name="Zhang B."/>
            <person name="Nierman W.C."/>
        </authorList>
    </citation>
    <scope>NUCLEOTIDE SEQUENCE [LARGE SCALE GENOMIC DNA]</scope>
    <source>
        <strain evidence="1">1710a</strain>
    </source>
</reference>
<dbReference type="EMBL" id="CM000833">
    <property type="protein sequence ID" value="EET03771.1"/>
    <property type="molecule type" value="Genomic_DNA"/>
</dbReference>